<gene>
    <name evidence="1" type="ORF">A3A96_02010</name>
</gene>
<dbReference type="AlphaFoldDB" id="A0A1G2TVZ4"/>
<dbReference type="SUPFAM" id="SSF53597">
    <property type="entry name" value="Dihydrofolate reductase-like"/>
    <property type="match status" value="1"/>
</dbReference>
<name>A0A1G2TVZ4_9BACT</name>
<protein>
    <recommendedName>
        <fullName evidence="3">Bacterial bifunctional deaminase-reductase C-terminal domain-containing protein</fullName>
    </recommendedName>
</protein>
<sequence length="132" mass="15206">MITLYNVVSADGYIARKDGSEDFIPNSYWPHTLNVLNGYDCIIVGRKTYDVIQNYEENMRKSFEDLPIKKIVITKDKSFHPKEGFEVAYALEDVINPDLNIVVTSGPTLNNYLVENNFVDKNIYKRPLLELV</sequence>
<evidence type="ECO:0008006" key="3">
    <source>
        <dbReference type="Google" id="ProtNLM"/>
    </source>
</evidence>
<comment type="caution">
    <text evidence="1">The sequence shown here is derived from an EMBL/GenBank/DDBJ whole genome shotgun (WGS) entry which is preliminary data.</text>
</comment>
<dbReference type="STRING" id="1802758.A3A96_02010"/>
<dbReference type="Proteomes" id="UP000177707">
    <property type="component" value="Unassembled WGS sequence"/>
</dbReference>
<evidence type="ECO:0000313" key="2">
    <source>
        <dbReference type="Proteomes" id="UP000177707"/>
    </source>
</evidence>
<proteinExistence type="predicted"/>
<organism evidence="1 2">
    <name type="scientific">Candidatus Zambryskibacteria bacterium RIFCSPLOWO2_01_FULL_39_39</name>
    <dbReference type="NCBI Taxonomy" id="1802758"/>
    <lineage>
        <taxon>Bacteria</taxon>
        <taxon>Candidatus Zambryskiibacteriota</taxon>
    </lineage>
</organism>
<reference evidence="1 2" key="1">
    <citation type="journal article" date="2016" name="Nat. Commun.">
        <title>Thousands of microbial genomes shed light on interconnected biogeochemical processes in an aquifer system.</title>
        <authorList>
            <person name="Anantharaman K."/>
            <person name="Brown C.T."/>
            <person name="Hug L.A."/>
            <person name="Sharon I."/>
            <person name="Castelle C.J."/>
            <person name="Probst A.J."/>
            <person name="Thomas B.C."/>
            <person name="Singh A."/>
            <person name="Wilkins M.J."/>
            <person name="Karaoz U."/>
            <person name="Brodie E.L."/>
            <person name="Williams K.H."/>
            <person name="Hubbard S.S."/>
            <person name="Banfield J.F."/>
        </authorList>
    </citation>
    <scope>NUCLEOTIDE SEQUENCE [LARGE SCALE GENOMIC DNA]</scope>
</reference>
<accession>A0A1G2TVZ4</accession>
<dbReference type="InterPro" id="IPR024072">
    <property type="entry name" value="DHFR-like_dom_sf"/>
</dbReference>
<dbReference type="Gene3D" id="3.40.430.10">
    <property type="entry name" value="Dihydrofolate Reductase, subunit A"/>
    <property type="match status" value="1"/>
</dbReference>
<dbReference type="EMBL" id="MHWB01000012">
    <property type="protein sequence ID" value="OHB01498.1"/>
    <property type="molecule type" value="Genomic_DNA"/>
</dbReference>
<evidence type="ECO:0000313" key="1">
    <source>
        <dbReference type="EMBL" id="OHB01498.1"/>
    </source>
</evidence>